<evidence type="ECO:0000256" key="8">
    <source>
        <dbReference type="ARBA" id="ARBA00023034"/>
    </source>
</evidence>
<dbReference type="PANTHER" id="PTHR31646:SF1">
    <property type="entry name" value="ALPHA-1,2-MANNOSYLTRANSFERASE MNN2"/>
    <property type="match status" value="1"/>
</dbReference>
<comment type="caution">
    <text evidence="10">The sequence shown here is derived from an EMBL/GenBank/DDBJ whole genome shotgun (WGS) entry which is preliminary data.</text>
</comment>
<dbReference type="InterPro" id="IPR029044">
    <property type="entry name" value="Nucleotide-diphossugar_trans"/>
</dbReference>
<name>A0A9P1H5D5_9PEZI</name>
<keyword evidence="5" id="KW-0812">Transmembrane</keyword>
<keyword evidence="6" id="KW-0735">Signal-anchor</keyword>
<evidence type="ECO:0000313" key="11">
    <source>
        <dbReference type="Proteomes" id="UP000838763"/>
    </source>
</evidence>
<evidence type="ECO:0000256" key="7">
    <source>
        <dbReference type="ARBA" id="ARBA00022989"/>
    </source>
</evidence>
<dbReference type="EMBL" id="CALLCH030000015">
    <property type="protein sequence ID" value="CAI4216333.1"/>
    <property type="molecule type" value="Genomic_DNA"/>
</dbReference>
<keyword evidence="11" id="KW-1185">Reference proteome</keyword>
<dbReference type="InterPro" id="IPR022751">
    <property type="entry name" value="Alpha_mannosyltransferase"/>
</dbReference>
<proteinExistence type="inferred from homology"/>
<sequence>MEDIIGDAKVDHYQYKVLSILFAPFQHVLLLDADAWAIRDPAYLFHSEPYKSHGLVTFPDVWVSTAHPAFFEITDTPMNAPTERRTSESSVLMYDKGMHADSLILATYFNLYGPEQYYPLLSQHGPGEGDKETFLQAALSLGKPFYDVKENVGIVGRVIEGHHRGAAMIQHDPSEDWKLREYLRTHGKPMTKPSGEPVKASPLFIHHNIAKMDIYELSGDSEPLSIKTDEGKVDRLWGWPDGLYESAGFDIEKAMFGTIIRAKCEVMAPASECTGLWNFYRAAFGSDASKNGGKRGR</sequence>
<dbReference type="PANTHER" id="PTHR31646">
    <property type="entry name" value="ALPHA-1,2-MANNOSYLTRANSFERASE MNN2"/>
    <property type="match status" value="1"/>
</dbReference>
<evidence type="ECO:0000256" key="5">
    <source>
        <dbReference type="ARBA" id="ARBA00022692"/>
    </source>
</evidence>
<keyword evidence="7" id="KW-1133">Transmembrane helix</keyword>
<gene>
    <name evidence="10" type="ORF">PPNO1_LOCUS5992</name>
</gene>
<evidence type="ECO:0000256" key="4">
    <source>
        <dbReference type="ARBA" id="ARBA00022679"/>
    </source>
</evidence>
<evidence type="ECO:0000256" key="2">
    <source>
        <dbReference type="ARBA" id="ARBA00004922"/>
    </source>
</evidence>
<keyword evidence="8" id="KW-0333">Golgi apparatus</keyword>
<dbReference type="GO" id="GO:0000139">
    <property type="term" value="C:Golgi membrane"/>
    <property type="evidence" value="ECO:0007669"/>
    <property type="project" value="UniProtKB-SubCell"/>
</dbReference>
<dbReference type="GO" id="GO:0046354">
    <property type="term" value="P:mannan biosynthetic process"/>
    <property type="evidence" value="ECO:0007669"/>
    <property type="project" value="TreeGrafter"/>
</dbReference>
<evidence type="ECO:0000256" key="3">
    <source>
        <dbReference type="ARBA" id="ARBA00009105"/>
    </source>
</evidence>
<dbReference type="AlphaFoldDB" id="A0A9P1H5D5"/>
<protein>
    <submittedName>
        <fullName evidence="10">Uncharacterized protein</fullName>
    </submittedName>
</protein>
<dbReference type="GO" id="GO:0000026">
    <property type="term" value="F:alpha-1,2-mannosyltransferase activity"/>
    <property type="evidence" value="ECO:0007669"/>
    <property type="project" value="TreeGrafter"/>
</dbReference>
<evidence type="ECO:0000256" key="6">
    <source>
        <dbReference type="ARBA" id="ARBA00022968"/>
    </source>
</evidence>
<dbReference type="Proteomes" id="UP000838763">
    <property type="component" value="Unassembled WGS sequence"/>
</dbReference>
<evidence type="ECO:0000256" key="9">
    <source>
        <dbReference type="ARBA" id="ARBA00023136"/>
    </source>
</evidence>
<dbReference type="Pfam" id="PF11051">
    <property type="entry name" value="Mannosyl_trans3"/>
    <property type="match status" value="2"/>
</dbReference>
<comment type="similarity">
    <text evidence="3">Belongs to the MNN1/MNT family.</text>
</comment>
<keyword evidence="9" id="KW-0472">Membrane</keyword>
<evidence type="ECO:0000256" key="1">
    <source>
        <dbReference type="ARBA" id="ARBA00004323"/>
    </source>
</evidence>
<dbReference type="OrthoDB" id="4484309at2759"/>
<organism evidence="10 11">
    <name type="scientific">Parascedosporium putredinis</name>
    <dbReference type="NCBI Taxonomy" id="1442378"/>
    <lineage>
        <taxon>Eukaryota</taxon>
        <taxon>Fungi</taxon>
        <taxon>Dikarya</taxon>
        <taxon>Ascomycota</taxon>
        <taxon>Pezizomycotina</taxon>
        <taxon>Sordariomycetes</taxon>
        <taxon>Hypocreomycetidae</taxon>
        <taxon>Microascales</taxon>
        <taxon>Microascaceae</taxon>
        <taxon>Parascedosporium</taxon>
    </lineage>
</organism>
<evidence type="ECO:0000313" key="10">
    <source>
        <dbReference type="EMBL" id="CAI4216333.1"/>
    </source>
</evidence>
<reference evidence="10" key="1">
    <citation type="submission" date="2022-11" db="EMBL/GenBank/DDBJ databases">
        <authorList>
            <person name="Scott C."/>
            <person name="Bruce N."/>
        </authorList>
    </citation>
    <scope>NUCLEOTIDE SEQUENCE</scope>
</reference>
<dbReference type="SUPFAM" id="SSF53448">
    <property type="entry name" value="Nucleotide-diphospho-sugar transferases"/>
    <property type="match status" value="1"/>
</dbReference>
<comment type="pathway">
    <text evidence="2">Protein modification; protein glycosylation.</text>
</comment>
<keyword evidence="4" id="KW-0808">Transferase</keyword>
<comment type="subcellular location">
    <subcellularLocation>
        <location evidence="1">Golgi apparatus membrane</location>
        <topology evidence="1">Single-pass type II membrane protein</topology>
    </subcellularLocation>
</comment>
<accession>A0A9P1H5D5</accession>